<evidence type="ECO:0000256" key="6">
    <source>
        <dbReference type="ARBA" id="ARBA00066629"/>
    </source>
</evidence>
<evidence type="ECO:0000256" key="2">
    <source>
        <dbReference type="ARBA" id="ARBA00022598"/>
    </source>
</evidence>
<comment type="subunit">
    <text evidence="1">Monomer.</text>
</comment>
<gene>
    <name evidence="12" type="ORF">COB67_04715</name>
</gene>
<organism evidence="12 13">
    <name type="scientific">SAR324 cluster bacterium</name>
    <dbReference type="NCBI Taxonomy" id="2024889"/>
    <lineage>
        <taxon>Bacteria</taxon>
        <taxon>Deltaproteobacteria</taxon>
        <taxon>SAR324 cluster</taxon>
    </lineage>
</organism>
<evidence type="ECO:0000259" key="11">
    <source>
        <dbReference type="Pfam" id="PF14535"/>
    </source>
</evidence>
<dbReference type="InterPro" id="IPR042099">
    <property type="entry name" value="ANL_N_sf"/>
</dbReference>
<dbReference type="InterPro" id="IPR028154">
    <property type="entry name" value="AMP-dep_Lig_C"/>
</dbReference>
<evidence type="ECO:0000256" key="5">
    <source>
        <dbReference type="ARBA" id="ARBA00061566"/>
    </source>
</evidence>
<evidence type="ECO:0000256" key="1">
    <source>
        <dbReference type="ARBA" id="ARBA00011245"/>
    </source>
</evidence>
<dbReference type="Gene3D" id="3.40.50.12780">
    <property type="entry name" value="N-terminal domain of ligase-like"/>
    <property type="match status" value="1"/>
</dbReference>
<comment type="catalytic activity">
    <reaction evidence="9">
        <text>2-phenylacetate + ATP + CoA = phenylacetyl-CoA + AMP + diphosphate</text>
        <dbReference type="Rhea" id="RHEA:20956"/>
        <dbReference type="ChEBI" id="CHEBI:18401"/>
        <dbReference type="ChEBI" id="CHEBI:30616"/>
        <dbReference type="ChEBI" id="CHEBI:33019"/>
        <dbReference type="ChEBI" id="CHEBI:57287"/>
        <dbReference type="ChEBI" id="CHEBI:57390"/>
        <dbReference type="ChEBI" id="CHEBI:456215"/>
        <dbReference type="EC" id="6.2.1.30"/>
    </reaction>
</comment>
<evidence type="ECO:0000256" key="7">
    <source>
        <dbReference type="ARBA" id="ARBA00068695"/>
    </source>
</evidence>
<keyword evidence="2 9" id="KW-0436">Ligase</keyword>
<dbReference type="Proteomes" id="UP000218113">
    <property type="component" value="Unassembled WGS sequence"/>
</dbReference>
<sequence length="431" mass="48194">MSVNKYDFVSRETREVLQLKRLQETVERVYQLVPFYQEAFRKAGIHPKDIRSLKDLSNLPFTVKQDLRDNYPFGLFAANQDQIVRIHSSSGTTGKLTVVGYTAHDMDVWNEVMMRSLIMSNVSAADTMLNAYGYGLFTGGLGLHTGAEKLGCAVIPSSGGFTSRQLMLMKDFKASVLACTPTFAMHLYEKAISEGYNIREDFNLKVGLFGAEPASKGLKQQVAKSWGLDYIEIYGLSEIIGPGASCSCPHSDQLHIFEDHFLPEIIDPVTGDVLPDGQQGELVFTTITKQGIPLIRYRTKDLTTLYREPCQCGRTLVRMDSVVGRSDDMLIVSGVNVFPSQVEHVLSLIEGITLNYVIIMEKKGFIDRMSLQVEVQEGTDMKNIEEMGELTKTIQADLHNHLSINTRVELVEPQALERSLGKAVRVIDKRK</sequence>
<dbReference type="InterPro" id="IPR000873">
    <property type="entry name" value="AMP-dep_synth/lig_dom"/>
</dbReference>
<dbReference type="GO" id="GO:0047475">
    <property type="term" value="F:phenylacetate-CoA ligase activity"/>
    <property type="evidence" value="ECO:0007669"/>
    <property type="project" value="UniProtKB-EC"/>
</dbReference>
<protein>
    <recommendedName>
        <fullName evidence="7 9">Phenylacetate-coenzyme A ligase</fullName>
        <ecNumber evidence="6 9">6.2.1.30</ecNumber>
    </recommendedName>
    <alternativeName>
        <fullName evidence="8 9">Phenylacetyl-CoA ligase</fullName>
    </alternativeName>
</protein>
<evidence type="ECO:0000313" key="12">
    <source>
        <dbReference type="EMBL" id="PCI29121.1"/>
    </source>
</evidence>
<dbReference type="GO" id="GO:0010124">
    <property type="term" value="P:phenylacetate catabolic process"/>
    <property type="evidence" value="ECO:0007669"/>
    <property type="project" value="UniProtKB-UniRule"/>
</dbReference>
<comment type="similarity">
    <text evidence="5 9">Belongs to the phenylacetyl-CoA ligase family.</text>
</comment>
<dbReference type="Pfam" id="PF14535">
    <property type="entry name" value="AMP-binding_C_2"/>
    <property type="match status" value="1"/>
</dbReference>
<evidence type="ECO:0000259" key="10">
    <source>
        <dbReference type="Pfam" id="PF00501"/>
    </source>
</evidence>
<evidence type="ECO:0000256" key="3">
    <source>
        <dbReference type="ARBA" id="ARBA00022741"/>
    </source>
</evidence>
<comment type="function">
    <text evidence="9">Catalyzes the activation of phenylacetic acid (PA) to phenylacetyl-CoA (PA-CoA).</text>
</comment>
<dbReference type="InterPro" id="IPR011880">
    <property type="entry name" value="PA_CoA_ligase"/>
</dbReference>
<dbReference type="SUPFAM" id="SSF56801">
    <property type="entry name" value="Acetyl-CoA synthetase-like"/>
    <property type="match status" value="1"/>
</dbReference>
<accession>A0A2A4T717</accession>
<dbReference type="InterPro" id="IPR045851">
    <property type="entry name" value="AMP-bd_C_sf"/>
</dbReference>
<dbReference type="EC" id="6.2.1.30" evidence="6 9"/>
<comment type="caution">
    <text evidence="12">The sequence shown here is derived from an EMBL/GenBank/DDBJ whole genome shotgun (WGS) entry which is preliminary data.</text>
</comment>
<dbReference type="AlphaFoldDB" id="A0A2A4T717"/>
<dbReference type="EMBL" id="NVSR01000019">
    <property type="protein sequence ID" value="PCI29121.1"/>
    <property type="molecule type" value="Genomic_DNA"/>
</dbReference>
<dbReference type="Gene3D" id="3.30.300.30">
    <property type="match status" value="1"/>
</dbReference>
<keyword evidence="3 9" id="KW-0547">Nucleotide-binding</keyword>
<reference evidence="13" key="1">
    <citation type="submission" date="2017-08" db="EMBL/GenBank/DDBJ databases">
        <title>A dynamic microbial community with high functional redundancy inhabits the cold, oxic subseafloor aquifer.</title>
        <authorList>
            <person name="Tully B.J."/>
            <person name="Wheat C.G."/>
            <person name="Glazer B.T."/>
            <person name="Huber J.A."/>
        </authorList>
    </citation>
    <scope>NUCLEOTIDE SEQUENCE [LARGE SCALE GENOMIC DNA]</scope>
</reference>
<dbReference type="GO" id="GO:0000166">
    <property type="term" value="F:nucleotide binding"/>
    <property type="evidence" value="ECO:0007669"/>
    <property type="project" value="UniProtKB-KW"/>
</dbReference>
<dbReference type="PANTHER" id="PTHR43845">
    <property type="entry name" value="BLR5969 PROTEIN"/>
    <property type="match status" value="1"/>
</dbReference>
<feature type="domain" description="AMP-dependent synthetase/ligase" evidence="10">
    <location>
        <begin position="78"/>
        <end position="284"/>
    </location>
</feature>
<dbReference type="PANTHER" id="PTHR43845:SF1">
    <property type="entry name" value="BLR5969 PROTEIN"/>
    <property type="match status" value="1"/>
</dbReference>
<dbReference type="UniPathway" id="UPA00930"/>
<dbReference type="FunFam" id="3.40.50.12780:FF:000016">
    <property type="entry name" value="Phenylacetate-coenzyme A ligase"/>
    <property type="match status" value="1"/>
</dbReference>
<proteinExistence type="inferred from homology"/>
<evidence type="ECO:0000256" key="8">
    <source>
        <dbReference type="ARBA" id="ARBA00075111"/>
    </source>
</evidence>
<dbReference type="PIRSF" id="PIRSF006444">
    <property type="entry name" value="PaaK"/>
    <property type="match status" value="1"/>
</dbReference>
<name>A0A2A4T717_9DELT</name>
<evidence type="ECO:0000313" key="13">
    <source>
        <dbReference type="Proteomes" id="UP000218113"/>
    </source>
</evidence>
<evidence type="ECO:0000256" key="9">
    <source>
        <dbReference type="PIRNR" id="PIRNR006444"/>
    </source>
</evidence>
<feature type="domain" description="AMP-dependent ligase C-terminal" evidence="11">
    <location>
        <begin position="334"/>
        <end position="430"/>
    </location>
</feature>
<dbReference type="CDD" id="cd05913">
    <property type="entry name" value="PaaK"/>
    <property type="match status" value="1"/>
</dbReference>
<comment type="pathway">
    <text evidence="4 9">Aromatic compound metabolism; phenylacetate degradation.</text>
</comment>
<dbReference type="Pfam" id="PF00501">
    <property type="entry name" value="AMP-binding"/>
    <property type="match status" value="1"/>
</dbReference>
<evidence type="ECO:0000256" key="4">
    <source>
        <dbReference type="ARBA" id="ARBA00060591"/>
    </source>
</evidence>